<comment type="caution">
    <text evidence="1">The sequence shown here is derived from an EMBL/GenBank/DDBJ whole genome shotgun (WGS) entry which is preliminary data.</text>
</comment>
<dbReference type="EMBL" id="CAJPDT010000052">
    <property type="protein sequence ID" value="CAF9929173.1"/>
    <property type="molecule type" value="Genomic_DNA"/>
</dbReference>
<sequence>MNDEYLKEEDWRSQGYTHPLRDKSVGSKLTNDIHSLFSYELDEVPPGSVTKARWGKLELEEYKLLDQPLRLATQLIESAPSSDAICSITEGERYISPDNLSHSGLAVFEFRQHSLPSSAIREKASNILNQLGKTITFFVTNRDPITDVVGTSHGRTSPISLDHPEGVTITDRPEVKGLASMVAINRYYLNALKYPLLEAKKDEFLIPKIYFEFAVTICHEIMHAINFAIQSELLKKYIEMGTNFKKVPFNEPIHEGQRVAELGFFWEDKVFGGMCLHSGRHPEKGLFITDWPSWMVRDKEEDPERAPPKKLSVKFLVSTYYMKKIQTQEFWDKVNLEHSEDLLALRIRRRVGVMCLYTGTDFDLTWDWTAKENRPETVGNEFRVLEDSRE</sequence>
<evidence type="ECO:0000313" key="2">
    <source>
        <dbReference type="Proteomes" id="UP000664534"/>
    </source>
</evidence>
<dbReference type="Proteomes" id="UP000664534">
    <property type="component" value="Unassembled WGS sequence"/>
</dbReference>
<name>A0A8H3FWV3_9LECA</name>
<dbReference type="AlphaFoldDB" id="A0A8H3FWV3"/>
<gene>
    <name evidence="1" type="ORF">IMSHALPRED_007834</name>
</gene>
<protein>
    <submittedName>
        <fullName evidence="1">Uncharacterized protein</fullName>
    </submittedName>
</protein>
<keyword evidence="2" id="KW-1185">Reference proteome</keyword>
<organism evidence="1 2">
    <name type="scientific">Imshaugia aleurites</name>
    <dbReference type="NCBI Taxonomy" id="172621"/>
    <lineage>
        <taxon>Eukaryota</taxon>
        <taxon>Fungi</taxon>
        <taxon>Dikarya</taxon>
        <taxon>Ascomycota</taxon>
        <taxon>Pezizomycotina</taxon>
        <taxon>Lecanoromycetes</taxon>
        <taxon>OSLEUM clade</taxon>
        <taxon>Lecanoromycetidae</taxon>
        <taxon>Lecanorales</taxon>
        <taxon>Lecanorineae</taxon>
        <taxon>Parmeliaceae</taxon>
        <taxon>Imshaugia</taxon>
    </lineage>
</organism>
<accession>A0A8H3FWV3</accession>
<reference evidence="1" key="1">
    <citation type="submission" date="2021-03" db="EMBL/GenBank/DDBJ databases">
        <authorList>
            <person name="Tagirdzhanova G."/>
        </authorList>
    </citation>
    <scope>NUCLEOTIDE SEQUENCE</scope>
</reference>
<evidence type="ECO:0000313" key="1">
    <source>
        <dbReference type="EMBL" id="CAF9929173.1"/>
    </source>
</evidence>
<proteinExistence type="predicted"/>
<dbReference type="OrthoDB" id="10254945at2759"/>